<dbReference type="EMBL" id="CAJNOR010002592">
    <property type="protein sequence ID" value="CAF1315669.1"/>
    <property type="molecule type" value="Genomic_DNA"/>
</dbReference>
<evidence type="ECO:0000313" key="5">
    <source>
        <dbReference type="EMBL" id="CAF1405039.1"/>
    </source>
</evidence>
<dbReference type="Pfam" id="PF16173">
    <property type="entry name" value="DUF4874"/>
    <property type="match status" value="1"/>
</dbReference>
<name>A0A815ET04_ADIRI</name>
<dbReference type="AlphaFoldDB" id="A0A815ET04"/>
<keyword evidence="1" id="KW-0732">Signal</keyword>
<reference evidence="4" key="1">
    <citation type="submission" date="2021-02" db="EMBL/GenBank/DDBJ databases">
        <authorList>
            <person name="Nowell W R."/>
        </authorList>
    </citation>
    <scope>NUCLEOTIDE SEQUENCE</scope>
</reference>
<sequence length="452" mass="51258">MNHQMIILLYAFMTNSWHNALAAEPPSVTKTFAAAQTFFANPERGWITHRFSDDIYDVNSLRSSVEKVSLLLIKIDISAYRNSSHIGQSKLNEIRSVLATCRQQGLKAIMHSAYSWDLVLAPELKNLETVKAHIMDMKPIYYEYEDIIVAVEMGMFGPWGEMHSSYFSTTNTALFYPIKTSALREVHATYMSTLPTTRSVILRTPYYIRQVFNSDIPLSSAEAYSKNPKARTGYHNDAYLASSSDEGTFDYGWSRAQELAYIGQMTRYAFFGGETFGTPNSAYNKAQNALAESKQQHMTYLNRDYNPPIYNAWGTAVKQEFTRKLGYCFQLQSLSHSKEVVPGGILSFSLKLQNIGFAAMHLTRPVKLTLDNDKTGNARITYNTTLSVDPRTWTPEANVISIDRKLCVPVNIKEGVWRLLLTLPDVSTRLQSDVRYTVRLANKNIWNTSISQ</sequence>
<evidence type="ECO:0000259" key="2">
    <source>
        <dbReference type="Pfam" id="PF16116"/>
    </source>
</evidence>
<accession>A0A815ET04</accession>
<evidence type="ECO:0000259" key="3">
    <source>
        <dbReference type="Pfam" id="PF16173"/>
    </source>
</evidence>
<dbReference type="EMBL" id="CAJNOJ010000334">
    <property type="protein sequence ID" value="CAF1405039.1"/>
    <property type="molecule type" value="Genomic_DNA"/>
</dbReference>
<comment type="caution">
    <text evidence="4">The sequence shown here is derived from an EMBL/GenBank/DDBJ whole genome shotgun (WGS) entry which is preliminary data.</text>
</comment>
<proteinExistence type="predicted"/>
<dbReference type="OrthoDB" id="6085154at2759"/>
<keyword evidence="6" id="KW-1185">Reference proteome</keyword>
<feature type="signal peptide" evidence="1">
    <location>
        <begin position="1"/>
        <end position="22"/>
    </location>
</feature>
<dbReference type="Pfam" id="PF16116">
    <property type="entry name" value="DUF4832"/>
    <property type="match status" value="1"/>
</dbReference>
<evidence type="ECO:0000313" key="4">
    <source>
        <dbReference type="EMBL" id="CAF1315669.1"/>
    </source>
</evidence>
<gene>
    <name evidence="5" type="ORF">EDS130_LOCUS36294</name>
    <name evidence="4" type="ORF">XAT740_LOCUS29627</name>
</gene>
<feature type="domain" description="DUF4874" evidence="3">
    <location>
        <begin position="41"/>
        <end position="207"/>
    </location>
</feature>
<protein>
    <recommendedName>
        <fullName evidence="7">DUF4832 domain-containing protein</fullName>
    </recommendedName>
</protein>
<organism evidence="4 6">
    <name type="scientific">Adineta ricciae</name>
    <name type="common">Rotifer</name>
    <dbReference type="NCBI Taxonomy" id="249248"/>
    <lineage>
        <taxon>Eukaryota</taxon>
        <taxon>Metazoa</taxon>
        <taxon>Spiralia</taxon>
        <taxon>Gnathifera</taxon>
        <taxon>Rotifera</taxon>
        <taxon>Eurotatoria</taxon>
        <taxon>Bdelloidea</taxon>
        <taxon>Adinetida</taxon>
        <taxon>Adinetidae</taxon>
        <taxon>Adineta</taxon>
    </lineage>
</organism>
<evidence type="ECO:0008006" key="7">
    <source>
        <dbReference type="Google" id="ProtNLM"/>
    </source>
</evidence>
<evidence type="ECO:0000256" key="1">
    <source>
        <dbReference type="SAM" id="SignalP"/>
    </source>
</evidence>
<feature type="chain" id="PRO_5036227342" description="DUF4832 domain-containing protein" evidence="1">
    <location>
        <begin position="23"/>
        <end position="452"/>
    </location>
</feature>
<evidence type="ECO:0000313" key="6">
    <source>
        <dbReference type="Proteomes" id="UP000663828"/>
    </source>
</evidence>
<dbReference type="Proteomes" id="UP000663828">
    <property type="component" value="Unassembled WGS sequence"/>
</dbReference>
<dbReference type="InterPro" id="IPR032267">
    <property type="entry name" value="DUF4832"/>
</dbReference>
<feature type="domain" description="DUF4832" evidence="2">
    <location>
        <begin position="231"/>
        <end position="442"/>
    </location>
</feature>
<dbReference type="InterPro" id="IPR032379">
    <property type="entry name" value="DUF4874"/>
</dbReference>
<dbReference type="Proteomes" id="UP000663852">
    <property type="component" value="Unassembled WGS sequence"/>
</dbReference>